<proteinExistence type="predicted"/>
<sequence length="326" mass="36518">MLLLLLSALTLLLASDIELAVTKSAKALCKLRRLPFMVLNTKSPLCIIEARCTDNVLFVGATVVGGMVLVLQSFPLFMNNWVFFTEPRPINKTNENGEQVESTFHYNVGYFQVCRMYISNQSGMVYNEYEIPQTESTYKCYLNPLFSHEDLTDHFVASLAVIMRLGIPALLHLAGSFICCLAFVLGIAGHLQRTSYTLFSCINYICGGIILSTAVLMVVCVVDDELAPRMKPNSSGEPSKFSYSYGYPFFFAALSFLPVQVCACLQSYLYFRYVRENDLGGYFVQDALQAYRMVVPKVLLATCLTNKNGSRGLPLVWDSSFPKREN</sequence>
<accession>A0ABR1EMC1</accession>
<gene>
    <name evidence="2" type="primary">Necator_chrX.g24408</name>
    <name evidence="2" type="ORF">RB195_024243</name>
</gene>
<dbReference type="Gene3D" id="1.20.140.150">
    <property type="match status" value="1"/>
</dbReference>
<dbReference type="EMBL" id="JAVFWL010000006">
    <property type="protein sequence ID" value="KAK6763836.1"/>
    <property type="molecule type" value="Genomic_DNA"/>
</dbReference>
<feature type="transmembrane region" description="Helical" evidence="1">
    <location>
        <begin position="169"/>
        <end position="189"/>
    </location>
</feature>
<keyword evidence="1" id="KW-0472">Membrane</keyword>
<organism evidence="2 3">
    <name type="scientific">Necator americanus</name>
    <name type="common">Human hookworm</name>
    <dbReference type="NCBI Taxonomy" id="51031"/>
    <lineage>
        <taxon>Eukaryota</taxon>
        <taxon>Metazoa</taxon>
        <taxon>Ecdysozoa</taxon>
        <taxon>Nematoda</taxon>
        <taxon>Chromadorea</taxon>
        <taxon>Rhabditida</taxon>
        <taxon>Rhabditina</taxon>
        <taxon>Rhabditomorpha</taxon>
        <taxon>Strongyloidea</taxon>
        <taxon>Ancylostomatidae</taxon>
        <taxon>Bunostominae</taxon>
        <taxon>Necator</taxon>
    </lineage>
</organism>
<evidence type="ECO:0000313" key="2">
    <source>
        <dbReference type="EMBL" id="KAK6763836.1"/>
    </source>
</evidence>
<comment type="caution">
    <text evidence="2">The sequence shown here is derived from an EMBL/GenBank/DDBJ whole genome shotgun (WGS) entry which is preliminary data.</text>
</comment>
<keyword evidence="3" id="KW-1185">Reference proteome</keyword>
<feature type="transmembrane region" description="Helical" evidence="1">
    <location>
        <begin position="249"/>
        <end position="271"/>
    </location>
</feature>
<keyword evidence="1" id="KW-1133">Transmembrane helix</keyword>
<evidence type="ECO:0000256" key="1">
    <source>
        <dbReference type="SAM" id="Phobius"/>
    </source>
</evidence>
<reference evidence="2 3" key="1">
    <citation type="submission" date="2023-08" db="EMBL/GenBank/DDBJ databases">
        <title>A Necator americanus chromosomal reference genome.</title>
        <authorList>
            <person name="Ilik V."/>
            <person name="Petrzelkova K.J."/>
            <person name="Pardy F."/>
            <person name="Fuh T."/>
            <person name="Niatou-Singa F.S."/>
            <person name="Gouil Q."/>
            <person name="Baker L."/>
            <person name="Ritchie M.E."/>
            <person name="Jex A.R."/>
            <person name="Gazzola D."/>
            <person name="Li H."/>
            <person name="Toshio Fujiwara R."/>
            <person name="Zhan B."/>
            <person name="Aroian R.V."/>
            <person name="Pafco B."/>
            <person name="Schwarz E.M."/>
        </authorList>
    </citation>
    <scope>NUCLEOTIDE SEQUENCE [LARGE SCALE GENOMIC DNA]</scope>
    <source>
        <strain evidence="2 3">Aroian</strain>
        <tissue evidence="2">Whole animal</tissue>
    </source>
</reference>
<dbReference type="InterPro" id="IPR051072">
    <property type="entry name" value="CACNG_subunit"/>
</dbReference>
<evidence type="ECO:0000313" key="3">
    <source>
        <dbReference type="Proteomes" id="UP001303046"/>
    </source>
</evidence>
<keyword evidence="1" id="KW-0812">Transmembrane</keyword>
<name>A0ABR1EMC1_NECAM</name>
<dbReference type="PANTHER" id="PTHR12107">
    <property type="entry name" value="VOLTAGE-DEPENDENT CALCIUM CHANNEL GAMMA SUBUNIT"/>
    <property type="match status" value="1"/>
</dbReference>
<dbReference type="PANTHER" id="PTHR12107:SF6">
    <property type="entry name" value="STARGAZIN (MAMMALIAN CALCIUM CHANNEL) HOMOLOG"/>
    <property type="match status" value="1"/>
</dbReference>
<protein>
    <submittedName>
        <fullName evidence="2">Uncharacterized protein</fullName>
    </submittedName>
</protein>
<dbReference type="Proteomes" id="UP001303046">
    <property type="component" value="Unassembled WGS sequence"/>
</dbReference>
<feature type="transmembrane region" description="Helical" evidence="1">
    <location>
        <begin position="201"/>
        <end position="222"/>
    </location>
</feature>